<protein>
    <submittedName>
        <fullName evidence="2">Uncharacterized protein</fullName>
    </submittedName>
</protein>
<proteinExistence type="predicted"/>
<name>A0AAN7RBU2_TRANT</name>
<evidence type="ECO:0000313" key="3">
    <source>
        <dbReference type="Proteomes" id="UP001346149"/>
    </source>
</evidence>
<feature type="compositionally biased region" description="Acidic residues" evidence="1">
    <location>
        <begin position="132"/>
        <end position="149"/>
    </location>
</feature>
<reference evidence="2 3" key="1">
    <citation type="journal article" date="2023" name="Hortic Res">
        <title>Pangenome of water caltrop reveals structural variations and asymmetric subgenome divergence after allopolyploidization.</title>
        <authorList>
            <person name="Zhang X."/>
            <person name="Chen Y."/>
            <person name="Wang L."/>
            <person name="Yuan Y."/>
            <person name="Fang M."/>
            <person name="Shi L."/>
            <person name="Lu R."/>
            <person name="Comes H.P."/>
            <person name="Ma Y."/>
            <person name="Chen Y."/>
            <person name="Huang G."/>
            <person name="Zhou Y."/>
            <person name="Zheng Z."/>
            <person name="Qiu Y."/>
        </authorList>
    </citation>
    <scope>NUCLEOTIDE SEQUENCE [LARGE SCALE GENOMIC DNA]</scope>
    <source>
        <strain evidence="2">F231</strain>
    </source>
</reference>
<sequence>MRIRKRKDKLPLSSLSPVPLSSLSLSDPSNSGSRWYLVPPVQLVLRSATTDDIGNNSKPPSDQDASNRTPISLHKTVDQDSAQDLGVKFIGDKKLITSDGSSISTPGRIDAKVQLSSILSRGSKKPRRNQEDSEEEGEDGEVEGEEEDNLGTADSKNRSIAWPSNPSGKRCPMHRHGRVGVQPSERPGLAVRPADPGGLLPLRASLGKGVAPEHDNGKEPPTAQARKCTTTLGATSRGERIET</sequence>
<evidence type="ECO:0000256" key="1">
    <source>
        <dbReference type="SAM" id="MobiDB-lite"/>
    </source>
</evidence>
<evidence type="ECO:0000313" key="2">
    <source>
        <dbReference type="EMBL" id="KAK4799459.1"/>
    </source>
</evidence>
<comment type="caution">
    <text evidence="2">The sequence shown here is derived from an EMBL/GenBank/DDBJ whole genome shotgun (WGS) entry which is preliminary data.</text>
</comment>
<keyword evidence="3" id="KW-1185">Reference proteome</keyword>
<feature type="region of interest" description="Disordered" evidence="1">
    <location>
        <begin position="114"/>
        <end position="243"/>
    </location>
</feature>
<organism evidence="2 3">
    <name type="scientific">Trapa natans</name>
    <name type="common">Water chestnut</name>
    <dbReference type="NCBI Taxonomy" id="22666"/>
    <lineage>
        <taxon>Eukaryota</taxon>
        <taxon>Viridiplantae</taxon>
        <taxon>Streptophyta</taxon>
        <taxon>Embryophyta</taxon>
        <taxon>Tracheophyta</taxon>
        <taxon>Spermatophyta</taxon>
        <taxon>Magnoliopsida</taxon>
        <taxon>eudicotyledons</taxon>
        <taxon>Gunneridae</taxon>
        <taxon>Pentapetalae</taxon>
        <taxon>rosids</taxon>
        <taxon>malvids</taxon>
        <taxon>Myrtales</taxon>
        <taxon>Lythraceae</taxon>
        <taxon>Trapa</taxon>
    </lineage>
</organism>
<dbReference type="Proteomes" id="UP001346149">
    <property type="component" value="Unassembled WGS sequence"/>
</dbReference>
<feature type="compositionally biased region" description="Low complexity" evidence="1">
    <location>
        <begin position="11"/>
        <end position="33"/>
    </location>
</feature>
<accession>A0AAN7RBU2</accession>
<dbReference type="AlphaFoldDB" id="A0AAN7RBU2"/>
<gene>
    <name evidence="2" type="ORF">SAY86_024824</name>
</gene>
<feature type="region of interest" description="Disordered" evidence="1">
    <location>
        <begin position="1"/>
        <end position="33"/>
    </location>
</feature>
<dbReference type="EMBL" id="JAXQNO010000004">
    <property type="protein sequence ID" value="KAK4799459.1"/>
    <property type="molecule type" value="Genomic_DNA"/>
</dbReference>
<feature type="region of interest" description="Disordered" evidence="1">
    <location>
        <begin position="48"/>
        <end position="69"/>
    </location>
</feature>